<sequence>MKSKKFVILFLSIVCESLSKPTEHDDRMMLRKRMDLSDAGASYVYRSDNNGPIQVYYLSAGDLGQTFNHQALPLISYEPLTATPYHYQKPFTAFQASPAPIAEYHHVHSEQPTYETGFKPIIPYNTNNFVPIPPPILRSSPVEKSLPVIKVKPIIEEIKEEESNDDDSDDEIDQDEIVQDEAQPKIDSLSHEDSFSHSGEDISRSFDSHDNDDHLSESAQSHEDKYKKNHGKKSKEGYSKEENFKKGKKGSYHKDHKEGDESEEGESEKSHYDEADKHQEYSSKDKKEKGGQYKKQKHHKKGSQSKGYHNVFMKDEYKKDHTFYDTADHHGHYSKHGANHKEHESDDGHKEKGSHYDSKFKEGHNSKKGGTDEGHYEKEDEGHKKKSGHSEKHSDHEKYAKEGSKDKKNHHGYKHE</sequence>
<dbReference type="STRING" id="568069.A0A1J1IT49"/>
<dbReference type="InterPro" id="IPR031959">
    <property type="entry name" value="DUF4779"/>
</dbReference>
<keyword evidence="2" id="KW-0732">Signal</keyword>
<organism evidence="3 4">
    <name type="scientific">Clunio marinus</name>
    <dbReference type="NCBI Taxonomy" id="568069"/>
    <lineage>
        <taxon>Eukaryota</taxon>
        <taxon>Metazoa</taxon>
        <taxon>Ecdysozoa</taxon>
        <taxon>Arthropoda</taxon>
        <taxon>Hexapoda</taxon>
        <taxon>Insecta</taxon>
        <taxon>Pterygota</taxon>
        <taxon>Neoptera</taxon>
        <taxon>Endopterygota</taxon>
        <taxon>Diptera</taxon>
        <taxon>Nematocera</taxon>
        <taxon>Chironomoidea</taxon>
        <taxon>Chironomidae</taxon>
        <taxon>Clunio</taxon>
    </lineage>
</organism>
<feature type="compositionally biased region" description="Basic and acidic residues" evidence="1">
    <location>
        <begin position="339"/>
        <end position="406"/>
    </location>
</feature>
<dbReference type="AlphaFoldDB" id="A0A1J1IT49"/>
<feature type="chain" id="PRO_5012091332" evidence="2">
    <location>
        <begin position="20"/>
        <end position="416"/>
    </location>
</feature>
<feature type="compositionally biased region" description="Basic residues" evidence="1">
    <location>
        <begin position="292"/>
        <end position="303"/>
    </location>
</feature>
<feature type="region of interest" description="Disordered" evidence="1">
    <location>
        <begin position="326"/>
        <end position="416"/>
    </location>
</feature>
<evidence type="ECO:0000256" key="2">
    <source>
        <dbReference type="SAM" id="SignalP"/>
    </source>
</evidence>
<reference evidence="3 4" key="1">
    <citation type="submission" date="2015-04" db="EMBL/GenBank/DDBJ databases">
        <authorList>
            <person name="Syromyatnikov M.Y."/>
            <person name="Popov V.N."/>
        </authorList>
    </citation>
    <scope>NUCLEOTIDE SEQUENCE [LARGE SCALE GENOMIC DNA]</scope>
</reference>
<keyword evidence="4" id="KW-1185">Reference proteome</keyword>
<dbReference type="Pfam" id="PF16009">
    <property type="entry name" value="DUF4779"/>
    <property type="match status" value="1"/>
</dbReference>
<feature type="region of interest" description="Disordered" evidence="1">
    <location>
        <begin position="177"/>
        <end position="313"/>
    </location>
</feature>
<accession>A0A1J1IT49</accession>
<evidence type="ECO:0000256" key="1">
    <source>
        <dbReference type="SAM" id="MobiDB-lite"/>
    </source>
</evidence>
<feature type="compositionally biased region" description="Basic and acidic residues" evidence="1">
    <location>
        <begin position="234"/>
        <end position="245"/>
    </location>
</feature>
<evidence type="ECO:0000313" key="3">
    <source>
        <dbReference type="EMBL" id="CRL01681.1"/>
    </source>
</evidence>
<feature type="compositionally biased region" description="Basic and acidic residues" evidence="1">
    <location>
        <begin position="267"/>
        <end position="291"/>
    </location>
</feature>
<proteinExistence type="predicted"/>
<evidence type="ECO:0000313" key="4">
    <source>
        <dbReference type="Proteomes" id="UP000183832"/>
    </source>
</evidence>
<protein>
    <submittedName>
        <fullName evidence="3">CLUMA_CG014900, isoform A</fullName>
    </submittedName>
</protein>
<dbReference type="OrthoDB" id="6432502at2759"/>
<feature type="compositionally biased region" description="Basic residues" evidence="1">
    <location>
        <begin position="407"/>
        <end position="416"/>
    </location>
</feature>
<feature type="compositionally biased region" description="Basic and acidic residues" evidence="1">
    <location>
        <begin position="182"/>
        <end position="226"/>
    </location>
</feature>
<dbReference type="EMBL" id="CVRI01000056">
    <property type="protein sequence ID" value="CRL01681.1"/>
    <property type="molecule type" value="Genomic_DNA"/>
</dbReference>
<name>A0A1J1IT49_9DIPT</name>
<feature type="signal peptide" evidence="2">
    <location>
        <begin position="1"/>
        <end position="19"/>
    </location>
</feature>
<gene>
    <name evidence="3" type="ORF">CLUMA_CG014900</name>
</gene>
<dbReference type="Proteomes" id="UP000183832">
    <property type="component" value="Unassembled WGS sequence"/>
</dbReference>